<evidence type="ECO:0000259" key="7">
    <source>
        <dbReference type="SMART" id="SM00849"/>
    </source>
</evidence>
<dbReference type="Gene3D" id="3.60.15.10">
    <property type="entry name" value="Ribonuclease Z/Hydroxyacylglutathione hydrolase-like"/>
    <property type="match status" value="1"/>
</dbReference>
<dbReference type="InterPro" id="IPR001279">
    <property type="entry name" value="Metallo-B-lactamas"/>
</dbReference>
<keyword evidence="2" id="KW-0479">Metal-binding</keyword>
<proteinExistence type="predicted"/>
<dbReference type="CDD" id="cd07714">
    <property type="entry name" value="RNaseJ_MBL-fold"/>
    <property type="match status" value="1"/>
</dbReference>
<dbReference type="Gene3D" id="3.40.50.10710">
    <property type="entry name" value="Metallo-hydrolase/oxidoreductase"/>
    <property type="match status" value="1"/>
</dbReference>
<keyword evidence="3 8" id="KW-0378">Hydrolase</keyword>
<evidence type="ECO:0000256" key="1">
    <source>
        <dbReference type="ARBA" id="ARBA00022722"/>
    </source>
</evidence>
<dbReference type="RefSeq" id="WP_188714195.1">
    <property type="nucleotide sequence ID" value="NZ_BMIV01000002.1"/>
</dbReference>
<comment type="caution">
    <text evidence="8">The sequence shown here is derived from an EMBL/GenBank/DDBJ whole genome shotgun (WGS) entry which is preliminary data.</text>
</comment>
<accession>A0ABQ1VF23</accession>
<dbReference type="Pfam" id="PF07521">
    <property type="entry name" value="RMMBL"/>
    <property type="match status" value="1"/>
</dbReference>
<dbReference type="Pfam" id="PF22505">
    <property type="entry name" value="RNase_J_b_CASP"/>
    <property type="match status" value="1"/>
</dbReference>
<dbReference type="PANTHER" id="PTHR43694:SF1">
    <property type="entry name" value="RIBONUCLEASE J"/>
    <property type="match status" value="1"/>
</dbReference>
<keyword evidence="9" id="KW-1185">Reference proteome</keyword>
<dbReference type="SMART" id="SM00849">
    <property type="entry name" value="Lactamase_B"/>
    <property type="match status" value="1"/>
</dbReference>
<evidence type="ECO:0000256" key="3">
    <source>
        <dbReference type="ARBA" id="ARBA00022801"/>
    </source>
</evidence>
<dbReference type="Gene3D" id="3.10.20.580">
    <property type="match status" value="1"/>
</dbReference>
<evidence type="ECO:0000256" key="2">
    <source>
        <dbReference type="ARBA" id="ARBA00022723"/>
    </source>
</evidence>
<dbReference type="InterPro" id="IPR055132">
    <property type="entry name" value="RNase_J_b_CASP"/>
</dbReference>
<dbReference type="InterPro" id="IPR042173">
    <property type="entry name" value="RNase_J_2"/>
</dbReference>
<evidence type="ECO:0000313" key="9">
    <source>
        <dbReference type="Proteomes" id="UP000640509"/>
    </source>
</evidence>
<dbReference type="SUPFAM" id="SSF56281">
    <property type="entry name" value="Metallo-hydrolase/oxidoreductase"/>
    <property type="match status" value="1"/>
</dbReference>
<dbReference type="GO" id="GO:0016787">
    <property type="term" value="F:hydrolase activity"/>
    <property type="evidence" value="ECO:0007669"/>
    <property type="project" value="UniProtKB-KW"/>
</dbReference>
<protein>
    <submittedName>
        <fullName evidence="8">MBL fold hydrolase</fullName>
    </submittedName>
</protein>
<evidence type="ECO:0000256" key="5">
    <source>
        <dbReference type="ARBA" id="ARBA00022839"/>
    </source>
</evidence>
<dbReference type="InterPro" id="IPR011108">
    <property type="entry name" value="RMMBL"/>
</dbReference>
<keyword evidence="6" id="KW-0694">RNA-binding</keyword>
<keyword evidence="5" id="KW-0269">Exonuclease</keyword>
<evidence type="ECO:0000313" key="8">
    <source>
        <dbReference type="EMBL" id="GGF59160.1"/>
    </source>
</evidence>
<dbReference type="Pfam" id="PF17770">
    <property type="entry name" value="RNase_J_C"/>
    <property type="match status" value="1"/>
</dbReference>
<keyword evidence="4" id="KW-0862">Zinc</keyword>
<gene>
    <name evidence="8" type="ORF">GCM10011402_08960</name>
</gene>
<dbReference type="InterPro" id="IPR001587">
    <property type="entry name" value="RNase_J_CS"/>
</dbReference>
<name>A0ABQ1VF23_9RHOB</name>
<reference evidence="9" key="1">
    <citation type="journal article" date="2019" name="Int. J. Syst. Evol. Microbiol.">
        <title>The Global Catalogue of Microorganisms (GCM) 10K type strain sequencing project: providing services to taxonomists for standard genome sequencing and annotation.</title>
        <authorList>
            <consortium name="The Broad Institute Genomics Platform"/>
            <consortium name="The Broad Institute Genome Sequencing Center for Infectious Disease"/>
            <person name="Wu L."/>
            <person name="Ma J."/>
        </authorList>
    </citation>
    <scope>NUCLEOTIDE SEQUENCE [LARGE SCALE GENOMIC DNA]</scope>
    <source>
        <strain evidence="9">CGMCC 1.15419</strain>
    </source>
</reference>
<dbReference type="PROSITE" id="PS01292">
    <property type="entry name" value="UPF0036"/>
    <property type="match status" value="1"/>
</dbReference>
<keyword evidence="1" id="KW-0540">Nuclease</keyword>
<dbReference type="InterPro" id="IPR036866">
    <property type="entry name" value="RibonucZ/Hydroxyglut_hydro"/>
</dbReference>
<dbReference type="PANTHER" id="PTHR43694">
    <property type="entry name" value="RIBONUCLEASE J"/>
    <property type="match status" value="1"/>
</dbReference>
<dbReference type="InterPro" id="IPR041636">
    <property type="entry name" value="RNase_J_C"/>
</dbReference>
<dbReference type="Proteomes" id="UP000640509">
    <property type="component" value="Unassembled WGS sequence"/>
</dbReference>
<evidence type="ECO:0000256" key="6">
    <source>
        <dbReference type="ARBA" id="ARBA00022884"/>
    </source>
</evidence>
<dbReference type="EMBL" id="BMIV01000002">
    <property type="protein sequence ID" value="GGF59160.1"/>
    <property type="molecule type" value="Genomic_DNA"/>
</dbReference>
<dbReference type="Pfam" id="PF00753">
    <property type="entry name" value="Lactamase_B"/>
    <property type="match status" value="1"/>
</dbReference>
<organism evidence="8 9">
    <name type="scientific">Paracoccus acridae</name>
    <dbReference type="NCBI Taxonomy" id="1795310"/>
    <lineage>
        <taxon>Bacteria</taxon>
        <taxon>Pseudomonadati</taxon>
        <taxon>Pseudomonadota</taxon>
        <taxon>Alphaproteobacteria</taxon>
        <taxon>Rhodobacterales</taxon>
        <taxon>Paracoccaceae</taxon>
        <taxon>Paracoccus</taxon>
    </lineage>
</organism>
<sequence>MAERLIYLPLGGAGEIGMNAYVYGYGTPGRERLILVDLGVSFGDMDSSPGIDLIMPDLSWLEQNRDRLEAIFVTHGHEDHLGALGHLYGRLNVPIYARQFTGALVRLKLEEQGHSPSVVNIVGARPEVTQVGPFTVQFVPVSHSIPESAALIIDTPAGRVVHTGDFKLDGTPVVGDPFDPIAWHHIAAEGRGIKVLTCDSTNIFSTHPGRSEAMLANPILEWVVAQKNMVVATTFASNIARLKTLSDAAIAANRKVCLLGRAMRKMVAVGLETGVLTDFPDTIGPEEAASLPRNQVMLLATGSQGERRAASAQLSRGRYLGLMLKEGDSFLFSSKTIPGNERSVGRIMNSLSELGVEVYDADDGLYHVSGHANRPDIAALHELLKPQIVIPMHGEHLHLREHVMMARAKGIAAEIATNGTMLDLTGDAPRVVDQVETGRLYLDGTVLIGAMDGVVRDRIRMALNGHALVSVIVDEDDNVLPDAWVELMGLPGRTRGGENLGAHIEGELSEFLEGADARVVRDDAKMDEAIRKITRQVAMEEIGKKPEVTVIISRLMGE</sequence>
<feature type="domain" description="Metallo-beta-lactamase" evidence="7">
    <location>
        <begin position="17"/>
        <end position="207"/>
    </location>
</feature>
<evidence type="ECO:0000256" key="4">
    <source>
        <dbReference type="ARBA" id="ARBA00022833"/>
    </source>
</evidence>